<sequence length="243" mass="25702">MSACLGDIVLTVDDVDTLVARTWLNDQVIAFQLERLHRAIGSPADLLILEPSLSFTASMVPDSASLGAMLSVPRHKGGGTLADELAAASLVLLPVNNNTDADVAGGGSHWSLLVYRRRRTGPDSSGPSRFEHYDSCGNANGAFAKDVALKLIPLLQPADRGPTLKLVSMTIPQQTNGFDCGVHALCIAEELVGVHASSGSSEAVSDAVKRVTPEWVKARRESLHTELSEYVATGSECAKSVRA</sequence>
<dbReference type="InterPro" id="IPR038765">
    <property type="entry name" value="Papain-like_cys_pep_sf"/>
</dbReference>
<keyword evidence="7" id="KW-1185">Reference proteome</keyword>
<dbReference type="Proteomes" id="UP000037460">
    <property type="component" value="Unassembled WGS sequence"/>
</dbReference>
<dbReference type="InterPro" id="IPR003653">
    <property type="entry name" value="Peptidase_C48_C"/>
</dbReference>
<keyword evidence="4" id="KW-0788">Thiol protease</keyword>
<dbReference type="PANTHER" id="PTHR46468">
    <property type="entry name" value="SENTRIN-SPECIFIC PROTEASE 8"/>
    <property type="match status" value="1"/>
</dbReference>
<dbReference type="GO" id="GO:0019784">
    <property type="term" value="F:deNEDDylase activity"/>
    <property type="evidence" value="ECO:0007669"/>
    <property type="project" value="InterPro"/>
</dbReference>
<dbReference type="AlphaFoldDB" id="A0A0M0K2F9"/>
<dbReference type="Gene3D" id="3.40.395.10">
    <property type="entry name" value="Adenoviral Proteinase, Chain A"/>
    <property type="match status" value="1"/>
</dbReference>
<proteinExistence type="inferred from homology"/>
<dbReference type="InterPro" id="IPR044613">
    <property type="entry name" value="Nep1/2-like"/>
</dbReference>
<protein>
    <recommendedName>
        <fullName evidence="5">Ubiquitin-like protease family profile domain-containing protein</fullName>
    </recommendedName>
</protein>
<dbReference type="GO" id="GO:0006508">
    <property type="term" value="P:proteolysis"/>
    <property type="evidence" value="ECO:0007669"/>
    <property type="project" value="UniProtKB-KW"/>
</dbReference>
<dbReference type="OrthoDB" id="5065855at2759"/>
<evidence type="ECO:0000256" key="4">
    <source>
        <dbReference type="ARBA" id="ARBA00022807"/>
    </source>
</evidence>
<evidence type="ECO:0000313" key="6">
    <source>
        <dbReference type="EMBL" id="KOO32985.1"/>
    </source>
</evidence>
<dbReference type="GO" id="GO:0000338">
    <property type="term" value="P:protein deneddylation"/>
    <property type="evidence" value="ECO:0007669"/>
    <property type="project" value="TreeGrafter"/>
</dbReference>
<keyword evidence="2" id="KW-0645">Protease</keyword>
<gene>
    <name evidence="6" type="ORF">Ctob_015092</name>
</gene>
<dbReference type="SUPFAM" id="SSF54001">
    <property type="entry name" value="Cysteine proteinases"/>
    <property type="match status" value="1"/>
</dbReference>
<dbReference type="GO" id="GO:0008234">
    <property type="term" value="F:cysteine-type peptidase activity"/>
    <property type="evidence" value="ECO:0007669"/>
    <property type="project" value="UniProtKB-KW"/>
</dbReference>
<evidence type="ECO:0000313" key="7">
    <source>
        <dbReference type="Proteomes" id="UP000037460"/>
    </source>
</evidence>
<evidence type="ECO:0000259" key="5">
    <source>
        <dbReference type="PROSITE" id="PS50600"/>
    </source>
</evidence>
<evidence type="ECO:0000256" key="2">
    <source>
        <dbReference type="ARBA" id="ARBA00022670"/>
    </source>
</evidence>
<comment type="caution">
    <text evidence="6">The sequence shown here is derived from an EMBL/GenBank/DDBJ whole genome shotgun (WGS) entry which is preliminary data.</text>
</comment>
<comment type="similarity">
    <text evidence="1">Belongs to the peptidase C48 family.</text>
</comment>
<dbReference type="PANTHER" id="PTHR46468:SF1">
    <property type="entry name" value="SENTRIN-SPECIFIC PROTEASE 8"/>
    <property type="match status" value="1"/>
</dbReference>
<keyword evidence="3" id="KW-0378">Hydrolase</keyword>
<evidence type="ECO:0000256" key="3">
    <source>
        <dbReference type="ARBA" id="ARBA00022801"/>
    </source>
</evidence>
<feature type="domain" description="Ubiquitin-like protease family profile" evidence="5">
    <location>
        <begin position="8"/>
        <end position="191"/>
    </location>
</feature>
<organism evidence="6 7">
    <name type="scientific">Chrysochromulina tobinii</name>
    <dbReference type="NCBI Taxonomy" id="1460289"/>
    <lineage>
        <taxon>Eukaryota</taxon>
        <taxon>Haptista</taxon>
        <taxon>Haptophyta</taxon>
        <taxon>Prymnesiophyceae</taxon>
        <taxon>Prymnesiales</taxon>
        <taxon>Chrysochromulinaceae</taxon>
        <taxon>Chrysochromulina</taxon>
    </lineage>
</organism>
<dbReference type="PROSITE" id="PS50600">
    <property type="entry name" value="ULP_PROTEASE"/>
    <property type="match status" value="1"/>
</dbReference>
<evidence type="ECO:0000256" key="1">
    <source>
        <dbReference type="ARBA" id="ARBA00005234"/>
    </source>
</evidence>
<accession>A0A0M0K2F9</accession>
<dbReference type="Pfam" id="PF02902">
    <property type="entry name" value="Peptidase_C48"/>
    <property type="match status" value="1"/>
</dbReference>
<reference evidence="7" key="1">
    <citation type="journal article" date="2015" name="PLoS Genet.">
        <title>Genome Sequence and Transcriptome Analyses of Chrysochromulina tobin: Metabolic Tools for Enhanced Algal Fitness in the Prominent Order Prymnesiales (Haptophyceae).</title>
        <authorList>
            <person name="Hovde B.T."/>
            <person name="Deodato C.R."/>
            <person name="Hunsperger H.M."/>
            <person name="Ryken S.A."/>
            <person name="Yost W."/>
            <person name="Jha R.K."/>
            <person name="Patterson J."/>
            <person name="Monnat R.J. Jr."/>
            <person name="Barlow S.B."/>
            <person name="Starkenburg S.R."/>
            <person name="Cattolico R.A."/>
        </authorList>
    </citation>
    <scope>NUCLEOTIDE SEQUENCE</scope>
    <source>
        <strain evidence="7">CCMP291</strain>
    </source>
</reference>
<name>A0A0M0K2F9_9EUKA</name>
<dbReference type="EMBL" id="JWZX01001633">
    <property type="protein sequence ID" value="KOO32985.1"/>
    <property type="molecule type" value="Genomic_DNA"/>
</dbReference>